<feature type="domain" description="Csd3-like second N-terminal" evidence="9">
    <location>
        <begin position="155"/>
        <end position="275"/>
    </location>
</feature>
<evidence type="ECO:0000256" key="2">
    <source>
        <dbReference type="ARBA" id="ARBA00004196"/>
    </source>
</evidence>
<dbReference type="InterPro" id="IPR011055">
    <property type="entry name" value="Dup_hybrid_motif"/>
</dbReference>
<dbReference type="GO" id="GO:0046872">
    <property type="term" value="F:metal ion binding"/>
    <property type="evidence" value="ECO:0007669"/>
    <property type="project" value="UniProtKB-KW"/>
</dbReference>
<dbReference type="AlphaFoldDB" id="A0A150XG19"/>
<evidence type="ECO:0000256" key="5">
    <source>
        <dbReference type="ARBA" id="ARBA00022801"/>
    </source>
</evidence>
<dbReference type="GO" id="GO:0006508">
    <property type="term" value="P:proteolysis"/>
    <property type="evidence" value="ECO:0007669"/>
    <property type="project" value="UniProtKB-KW"/>
</dbReference>
<dbReference type="InterPro" id="IPR045834">
    <property type="entry name" value="Csd3_N2"/>
</dbReference>
<dbReference type="GO" id="GO:0004222">
    <property type="term" value="F:metalloendopeptidase activity"/>
    <property type="evidence" value="ECO:0007669"/>
    <property type="project" value="TreeGrafter"/>
</dbReference>
<dbReference type="InterPro" id="IPR016047">
    <property type="entry name" value="M23ase_b-sheet_dom"/>
</dbReference>
<accession>A0A150XG19</accession>
<dbReference type="PANTHER" id="PTHR21666">
    <property type="entry name" value="PEPTIDASE-RELATED"/>
    <property type="match status" value="1"/>
</dbReference>
<dbReference type="RefSeq" id="WP_068216146.1">
    <property type="nucleotide sequence ID" value="NZ_CP139724.1"/>
</dbReference>
<dbReference type="SUPFAM" id="SSF51261">
    <property type="entry name" value="Duplicated hybrid motif"/>
    <property type="match status" value="1"/>
</dbReference>
<evidence type="ECO:0000256" key="6">
    <source>
        <dbReference type="ARBA" id="ARBA00022833"/>
    </source>
</evidence>
<dbReference type="GO" id="GO:0030313">
    <property type="term" value="C:cell envelope"/>
    <property type="evidence" value="ECO:0007669"/>
    <property type="project" value="UniProtKB-SubCell"/>
</dbReference>
<evidence type="ECO:0000256" key="7">
    <source>
        <dbReference type="ARBA" id="ARBA00023049"/>
    </source>
</evidence>
<sequence>MNKKIAGIAGTALVAVAVTFFIFKSQNNEVADPEFFDELPEASIEEPVEPQFKFGIPLDLYEVEEGKIKRNQTFADILLPFNLSHQDIYSIDRISKDVHSARNLVVGKPYSIFYTNDSIKTASYFVYEPNNTEYVIYQLSDSLAVYKETREIEVVEKTMAGLITVSLDHSIREQGGSAALVNAVADLYGWQIDMKTLFKGDWFKVVYEEKLVDGKSVGIGNIIGAEFNHRNNDYKAYAFDQGDGLNYFDELGMSNQKAFLRYPVEFSRISSRYNPNRFHPVLKRRTPHLGTDFAAGRGTPIKAAGDGIITERGYTKGNGNYVKIKHNSTYTTGYLHMSKFSNLKKGQRVKKGDVIGYVGKTGLATGYHLCFRFWKRGQQVDFLAEDLPSETHLKEDQMIKFETVVQLTDKKLNDIVAPWAESGITASNE</sequence>
<evidence type="ECO:0000256" key="1">
    <source>
        <dbReference type="ARBA" id="ARBA00001947"/>
    </source>
</evidence>
<comment type="cofactor">
    <cofactor evidence="1">
        <name>Zn(2+)</name>
        <dbReference type="ChEBI" id="CHEBI:29105"/>
    </cofactor>
</comment>
<feature type="domain" description="M23ase beta-sheet core" evidence="8">
    <location>
        <begin position="287"/>
        <end position="381"/>
    </location>
</feature>
<comment type="caution">
    <text evidence="10">The sequence shown here is derived from an EMBL/GenBank/DDBJ whole genome shotgun (WGS) entry which is preliminary data.</text>
</comment>
<keyword evidence="7" id="KW-0482">Metalloprotease</keyword>
<dbReference type="EMBL" id="LRPC01000001">
    <property type="protein sequence ID" value="KYG77616.1"/>
    <property type="molecule type" value="Genomic_DNA"/>
</dbReference>
<evidence type="ECO:0000259" key="8">
    <source>
        <dbReference type="Pfam" id="PF01551"/>
    </source>
</evidence>
<reference evidence="10 11" key="1">
    <citation type="submission" date="2016-01" db="EMBL/GenBank/DDBJ databases">
        <title>Genome sequencing of Roseivirga spongicola UST030701-084.</title>
        <authorList>
            <person name="Selvaratnam C."/>
            <person name="Thevarajoo S."/>
            <person name="Goh K.M."/>
            <person name="Ee R."/>
            <person name="Chan K.-G."/>
            <person name="Chong C.S."/>
        </authorList>
    </citation>
    <scope>NUCLEOTIDE SEQUENCE [LARGE SCALE GENOMIC DNA]</scope>
    <source>
        <strain evidence="10 11">UST030701-084</strain>
    </source>
</reference>
<dbReference type="InterPro" id="IPR050570">
    <property type="entry name" value="Cell_wall_metabolism_enzyme"/>
</dbReference>
<dbReference type="Gene3D" id="2.70.70.10">
    <property type="entry name" value="Glucose Permease (Domain IIA)"/>
    <property type="match status" value="1"/>
</dbReference>
<protein>
    <submittedName>
        <fullName evidence="10">Uncharacterized protein</fullName>
    </submittedName>
</protein>
<dbReference type="Proteomes" id="UP000075606">
    <property type="component" value="Unassembled WGS sequence"/>
</dbReference>
<evidence type="ECO:0000313" key="11">
    <source>
        <dbReference type="Proteomes" id="UP000075606"/>
    </source>
</evidence>
<name>A0A150XG19_9BACT</name>
<comment type="subcellular location">
    <subcellularLocation>
        <location evidence="2">Cell envelope</location>
    </subcellularLocation>
</comment>
<keyword evidence="11" id="KW-1185">Reference proteome</keyword>
<dbReference type="CDD" id="cd12797">
    <property type="entry name" value="M23_peptidase"/>
    <property type="match status" value="1"/>
</dbReference>
<evidence type="ECO:0000256" key="4">
    <source>
        <dbReference type="ARBA" id="ARBA00022723"/>
    </source>
</evidence>
<dbReference type="PANTHER" id="PTHR21666:SF288">
    <property type="entry name" value="CELL DIVISION PROTEIN YTFB"/>
    <property type="match status" value="1"/>
</dbReference>
<keyword evidence="4" id="KW-0479">Metal-binding</keyword>
<dbReference type="Pfam" id="PF19425">
    <property type="entry name" value="Csd3_N2"/>
    <property type="match status" value="1"/>
</dbReference>
<organism evidence="10 11">
    <name type="scientific">Roseivirga spongicola</name>
    <dbReference type="NCBI Taxonomy" id="333140"/>
    <lineage>
        <taxon>Bacteria</taxon>
        <taxon>Pseudomonadati</taxon>
        <taxon>Bacteroidota</taxon>
        <taxon>Cytophagia</taxon>
        <taxon>Cytophagales</taxon>
        <taxon>Roseivirgaceae</taxon>
        <taxon>Roseivirga</taxon>
    </lineage>
</organism>
<proteinExistence type="predicted"/>
<evidence type="ECO:0000259" key="9">
    <source>
        <dbReference type="Pfam" id="PF19425"/>
    </source>
</evidence>
<dbReference type="OrthoDB" id="9810477at2"/>
<keyword evidence="6" id="KW-0862">Zinc</keyword>
<dbReference type="Gene3D" id="3.10.450.350">
    <property type="match status" value="1"/>
</dbReference>
<evidence type="ECO:0000256" key="3">
    <source>
        <dbReference type="ARBA" id="ARBA00022670"/>
    </source>
</evidence>
<keyword evidence="5" id="KW-0378">Hydrolase</keyword>
<dbReference type="Pfam" id="PF01551">
    <property type="entry name" value="Peptidase_M23"/>
    <property type="match status" value="1"/>
</dbReference>
<evidence type="ECO:0000313" key="10">
    <source>
        <dbReference type="EMBL" id="KYG77616.1"/>
    </source>
</evidence>
<keyword evidence="3" id="KW-0645">Protease</keyword>
<gene>
    <name evidence="10" type="ORF">AWW68_02255</name>
</gene>
<dbReference type="STRING" id="333140.AWW68_02255"/>